<protein>
    <recommendedName>
        <fullName evidence="3">S-layer protein</fullName>
    </recommendedName>
</protein>
<dbReference type="Pfam" id="PF00353">
    <property type="entry name" value="HemolysinCabind"/>
    <property type="match status" value="4"/>
</dbReference>
<reference evidence="1 2" key="1">
    <citation type="submission" date="2020-07" db="EMBL/GenBank/DDBJ databases">
        <title>Taxonomic revisions and descriptions of new bacterial species based on genomic comparisons in the high-G+C-content subgroup of the family Alcaligenaceae.</title>
        <authorList>
            <person name="Szabo A."/>
            <person name="Felfoldi T."/>
        </authorList>
    </citation>
    <scope>NUCLEOTIDE SEQUENCE [LARGE SCALE GENOMIC DNA]</scope>
    <source>
        <strain evidence="1 2">LMG 24012</strain>
    </source>
</reference>
<accession>A0A853FU26</accession>
<dbReference type="EMBL" id="JACCEM010000001">
    <property type="protein sequence ID" value="NYT47697.1"/>
    <property type="molecule type" value="Genomic_DNA"/>
</dbReference>
<dbReference type="InterPro" id="IPR001343">
    <property type="entry name" value="Hemolysn_Ca-bd"/>
</dbReference>
<dbReference type="Proteomes" id="UP000559809">
    <property type="component" value="Unassembled WGS sequence"/>
</dbReference>
<keyword evidence="2" id="KW-1185">Reference proteome</keyword>
<evidence type="ECO:0008006" key="3">
    <source>
        <dbReference type="Google" id="ProtNLM"/>
    </source>
</evidence>
<dbReference type="RefSeq" id="WP_180152750.1">
    <property type="nucleotide sequence ID" value="NZ_JACCEM010000001.1"/>
</dbReference>
<sequence>MKLYAAVAATSLSLPQLTSVENLYVKGGAAITDNVSTIADLKSIELDGQTALGTLTLKAAQDLKISNTTFGQNLIYGATDAAASVTLNNVTAGTVDVRGAALATLNLNANGANSAITLANSVGTKLATLNISGDKNLTVTEGLAALTKVDASGATGNITLNATTAANNITVTGGKGNDTINLGALFTKADKVDGGDGTDTLELTQASITTVNGYTATEKAEVNANLANLEVLKVTDALTSNVDASRFDNINSFVFAGGNNAAGTATLSQVTSGVSVEINADAGAATNVLAVQIIDATLAGHDSDELNLKLNDTVAGGGAAVTDYGVLNAVCVDFLNINSTKSATSTATGNEIDIANTSTALNKIVVTGNLALDIDGVALTNTIREVDASGLVLSATTAAGLSVAIAAGGTTGVKITGSNGVDTIQGSAASDIIDGGAGNDLISGAGATIAAGAFTALAANTAADILTGGAGNDSFGFGLGATTTSFNTITDLNLGTAVVAGQVDTLTFDVSAAAVTAGPAIVSLSEAQQATVAAAADLAAAADVVLGIANAAGNVAQFSYGANTYLLVNGVTATAAFTAGEDHLVKITGVTGTLDASDIAFI</sequence>
<comment type="caution">
    <text evidence="1">The sequence shown here is derived from an EMBL/GenBank/DDBJ whole genome shotgun (WGS) entry which is preliminary data.</text>
</comment>
<dbReference type="Gene3D" id="2.150.10.10">
    <property type="entry name" value="Serralysin-like metalloprotease, C-terminal"/>
    <property type="match status" value="1"/>
</dbReference>
<proteinExistence type="predicted"/>
<dbReference type="AlphaFoldDB" id="A0A853FU26"/>
<gene>
    <name evidence="1" type="ORF">H0A72_00060</name>
</gene>
<dbReference type="InterPro" id="IPR011049">
    <property type="entry name" value="Serralysin-like_metalloprot_C"/>
</dbReference>
<name>A0A853FU26_9BURK</name>
<dbReference type="SUPFAM" id="SSF51120">
    <property type="entry name" value="beta-Roll"/>
    <property type="match status" value="1"/>
</dbReference>
<evidence type="ECO:0000313" key="1">
    <source>
        <dbReference type="EMBL" id="NYT47697.1"/>
    </source>
</evidence>
<dbReference type="PRINTS" id="PR00313">
    <property type="entry name" value="CABNDNGRPT"/>
</dbReference>
<dbReference type="InterPro" id="IPR048165">
    <property type="entry name" value="Bluetail_dom"/>
</dbReference>
<organism evidence="1 2">
    <name type="scientific">Parapusillimonas granuli</name>
    <dbReference type="NCBI Taxonomy" id="380911"/>
    <lineage>
        <taxon>Bacteria</taxon>
        <taxon>Pseudomonadati</taxon>
        <taxon>Pseudomonadota</taxon>
        <taxon>Betaproteobacteria</taxon>
        <taxon>Burkholderiales</taxon>
        <taxon>Alcaligenaceae</taxon>
        <taxon>Parapusillimonas</taxon>
    </lineage>
</organism>
<evidence type="ECO:0000313" key="2">
    <source>
        <dbReference type="Proteomes" id="UP000559809"/>
    </source>
</evidence>
<dbReference type="NCBIfam" id="NF041519">
    <property type="entry name" value="bluetail"/>
    <property type="match status" value="1"/>
</dbReference>
<dbReference type="GO" id="GO:0005509">
    <property type="term" value="F:calcium ion binding"/>
    <property type="evidence" value="ECO:0007669"/>
    <property type="project" value="InterPro"/>
</dbReference>